<dbReference type="CDD" id="cd16936">
    <property type="entry name" value="HATPase_RsbW-like"/>
    <property type="match status" value="1"/>
</dbReference>
<dbReference type="Proteomes" id="UP000286746">
    <property type="component" value="Unassembled WGS sequence"/>
</dbReference>
<evidence type="ECO:0000313" key="3">
    <source>
        <dbReference type="EMBL" id="GCD44742.1"/>
    </source>
</evidence>
<sequence length="256" mass="28250">MARCAPATLSRRATNHARPSPVVIVWTCANARELHPMNSNHRLPQPDWSSDFIAEPEVVPRLRRLTRARLEAWGLTDLEDRAELCVSELITNVIDHVGSGTPITLTVSLSAAQLRIEVRDTLSAELPALRPFTAHSETGRGLSLVDAMADRWGVVPTSTGKSTWCELSVLAATPRRCACRPHLHKAEALLTLYDCVPTSGTELSDRLRVTTREEAATALIADLLWWLRAQGSDPENVLDRAQMHFEAQLGGVAQWN</sequence>
<dbReference type="GO" id="GO:0005524">
    <property type="term" value="F:ATP binding"/>
    <property type="evidence" value="ECO:0007669"/>
    <property type="project" value="UniProtKB-KW"/>
</dbReference>
<keyword evidence="3" id="KW-0067">ATP-binding</keyword>
<dbReference type="GO" id="GO:0004674">
    <property type="term" value="F:protein serine/threonine kinase activity"/>
    <property type="evidence" value="ECO:0007669"/>
    <property type="project" value="UniProtKB-KW"/>
</dbReference>
<dbReference type="InterPro" id="IPR003594">
    <property type="entry name" value="HATPase_dom"/>
</dbReference>
<proteinExistence type="predicted"/>
<keyword evidence="3" id="KW-0547">Nucleotide-binding</keyword>
<organism evidence="3 4">
    <name type="scientific">Streptomyces paromomycinus</name>
    <name type="common">Streptomyces rimosus subsp. paromomycinus</name>
    <dbReference type="NCBI Taxonomy" id="92743"/>
    <lineage>
        <taxon>Bacteria</taxon>
        <taxon>Bacillati</taxon>
        <taxon>Actinomycetota</taxon>
        <taxon>Actinomycetes</taxon>
        <taxon>Kitasatosporales</taxon>
        <taxon>Streptomycetaceae</taxon>
        <taxon>Streptomyces</taxon>
    </lineage>
</organism>
<keyword evidence="4" id="KW-1185">Reference proteome</keyword>
<dbReference type="SUPFAM" id="SSF55874">
    <property type="entry name" value="ATPase domain of HSP90 chaperone/DNA topoisomerase II/histidine kinase"/>
    <property type="match status" value="1"/>
</dbReference>
<evidence type="ECO:0000256" key="1">
    <source>
        <dbReference type="ARBA" id="ARBA00022527"/>
    </source>
</evidence>
<evidence type="ECO:0000313" key="4">
    <source>
        <dbReference type="Proteomes" id="UP000286746"/>
    </source>
</evidence>
<dbReference type="EMBL" id="BHZD01000001">
    <property type="protein sequence ID" value="GCD44742.1"/>
    <property type="molecule type" value="Genomic_DNA"/>
</dbReference>
<feature type="domain" description="Histidine kinase/HSP90-like ATPase" evidence="2">
    <location>
        <begin position="54"/>
        <end position="154"/>
    </location>
</feature>
<evidence type="ECO:0000259" key="2">
    <source>
        <dbReference type="Pfam" id="PF13581"/>
    </source>
</evidence>
<dbReference type="InterPro" id="IPR050267">
    <property type="entry name" value="Anti-sigma-factor_SerPK"/>
</dbReference>
<protein>
    <submittedName>
        <fullName evidence="3">ATP-binding protein</fullName>
    </submittedName>
</protein>
<keyword evidence="1" id="KW-0418">Kinase</keyword>
<dbReference type="Pfam" id="PF13581">
    <property type="entry name" value="HATPase_c_2"/>
    <property type="match status" value="1"/>
</dbReference>
<keyword evidence="1" id="KW-0808">Transferase</keyword>
<dbReference type="PANTHER" id="PTHR35526:SF3">
    <property type="entry name" value="ANTI-SIGMA-F FACTOR RSBW"/>
    <property type="match status" value="1"/>
</dbReference>
<dbReference type="InterPro" id="IPR036890">
    <property type="entry name" value="HATPase_C_sf"/>
</dbReference>
<keyword evidence="1" id="KW-0723">Serine/threonine-protein kinase</keyword>
<reference evidence="3 4" key="1">
    <citation type="submission" date="2018-11" db="EMBL/GenBank/DDBJ databases">
        <title>Whole genome sequence of Streptomyces paromomycinus NBRC 15454(T).</title>
        <authorList>
            <person name="Komaki H."/>
            <person name="Tamura T."/>
        </authorList>
    </citation>
    <scope>NUCLEOTIDE SEQUENCE [LARGE SCALE GENOMIC DNA]</scope>
    <source>
        <strain evidence="3 4">NBRC 15454</strain>
    </source>
</reference>
<comment type="caution">
    <text evidence="3">The sequence shown here is derived from an EMBL/GenBank/DDBJ whole genome shotgun (WGS) entry which is preliminary data.</text>
</comment>
<dbReference type="Gene3D" id="3.30.565.10">
    <property type="entry name" value="Histidine kinase-like ATPase, C-terminal domain"/>
    <property type="match status" value="1"/>
</dbReference>
<dbReference type="PANTHER" id="PTHR35526">
    <property type="entry name" value="ANTI-SIGMA-F FACTOR RSBW-RELATED"/>
    <property type="match status" value="1"/>
</dbReference>
<dbReference type="AlphaFoldDB" id="A0A401W624"/>
<name>A0A401W624_STREY</name>
<accession>A0A401W624</accession>
<gene>
    <name evidence="3" type="ORF">GKJPGBOP_04452</name>
</gene>